<dbReference type="InterPro" id="IPR004101">
    <property type="entry name" value="Mur_ligase_C"/>
</dbReference>
<comment type="similarity">
    <text evidence="10">Belongs to the MurCDEF family. MurF subfamily.</text>
</comment>
<evidence type="ECO:0000256" key="7">
    <source>
        <dbReference type="ARBA" id="ARBA00022984"/>
    </source>
</evidence>
<evidence type="ECO:0000256" key="11">
    <source>
        <dbReference type="RuleBase" id="RU004136"/>
    </source>
</evidence>
<keyword evidence="16" id="KW-1185">Reference proteome</keyword>
<feature type="binding site" evidence="10">
    <location>
        <begin position="116"/>
        <end position="122"/>
    </location>
    <ligand>
        <name>ATP</name>
        <dbReference type="ChEBI" id="CHEBI:30616"/>
    </ligand>
</feature>
<feature type="domain" description="Mur ligase central" evidence="14">
    <location>
        <begin position="114"/>
        <end position="295"/>
    </location>
</feature>
<comment type="pathway">
    <text evidence="10 11">Cell wall biogenesis; peptidoglycan biosynthesis.</text>
</comment>
<dbReference type="PANTHER" id="PTHR43024">
    <property type="entry name" value="UDP-N-ACETYLMURAMOYL-TRIPEPTIDE--D-ALANYL-D-ALANINE LIGASE"/>
    <property type="match status" value="1"/>
</dbReference>
<dbReference type="Pfam" id="PF08245">
    <property type="entry name" value="Mur_ligase_M"/>
    <property type="match status" value="1"/>
</dbReference>
<proteinExistence type="inferred from homology"/>
<dbReference type="InterPro" id="IPR005863">
    <property type="entry name" value="UDP-N-AcMur_synth"/>
</dbReference>
<keyword evidence="5 10" id="KW-0067">ATP-binding</keyword>
<dbReference type="UniPathway" id="UPA00219"/>
<dbReference type="GO" id="GO:0008360">
    <property type="term" value="P:regulation of cell shape"/>
    <property type="evidence" value="ECO:0007669"/>
    <property type="project" value="UniProtKB-KW"/>
</dbReference>
<dbReference type="RefSeq" id="WP_073305603.1">
    <property type="nucleotide sequence ID" value="NZ_FRAW01000029.1"/>
</dbReference>
<accession>A0A1M6X6Z2</accession>
<keyword evidence="7 10" id="KW-0573">Peptidoglycan synthesis</keyword>
<evidence type="ECO:0000256" key="1">
    <source>
        <dbReference type="ARBA" id="ARBA00022490"/>
    </source>
</evidence>
<feature type="domain" description="Mur ligase N-terminal catalytic" evidence="12">
    <location>
        <begin position="34"/>
        <end position="102"/>
    </location>
</feature>
<name>A0A1M6X6Z2_9BACT</name>
<evidence type="ECO:0000256" key="8">
    <source>
        <dbReference type="ARBA" id="ARBA00023306"/>
    </source>
</evidence>
<evidence type="ECO:0000259" key="12">
    <source>
        <dbReference type="Pfam" id="PF01225"/>
    </source>
</evidence>
<dbReference type="GO" id="GO:0051301">
    <property type="term" value="P:cell division"/>
    <property type="evidence" value="ECO:0007669"/>
    <property type="project" value="UniProtKB-KW"/>
</dbReference>
<dbReference type="EMBL" id="FRAW01000029">
    <property type="protein sequence ID" value="SHL01683.1"/>
    <property type="molecule type" value="Genomic_DNA"/>
</dbReference>
<dbReference type="InterPro" id="IPR036615">
    <property type="entry name" value="Mur_ligase_C_dom_sf"/>
</dbReference>
<dbReference type="NCBIfam" id="TIGR01143">
    <property type="entry name" value="murF"/>
    <property type="match status" value="1"/>
</dbReference>
<dbReference type="HAMAP" id="MF_02019">
    <property type="entry name" value="MurF"/>
    <property type="match status" value="1"/>
</dbReference>
<dbReference type="Pfam" id="PF01225">
    <property type="entry name" value="Mur_ligase"/>
    <property type="match status" value="1"/>
</dbReference>
<evidence type="ECO:0000256" key="9">
    <source>
        <dbReference type="ARBA" id="ARBA00023316"/>
    </source>
</evidence>
<keyword evidence="9 10" id="KW-0961">Cell wall biogenesis/degradation</keyword>
<dbReference type="GO" id="GO:0071555">
    <property type="term" value="P:cell wall organization"/>
    <property type="evidence" value="ECO:0007669"/>
    <property type="project" value="UniProtKB-KW"/>
</dbReference>
<dbReference type="Gene3D" id="3.40.1390.10">
    <property type="entry name" value="MurE/MurF, N-terminal domain"/>
    <property type="match status" value="1"/>
</dbReference>
<dbReference type="InterPro" id="IPR000713">
    <property type="entry name" value="Mur_ligase_N"/>
</dbReference>
<evidence type="ECO:0000256" key="5">
    <source>
        <dbReference type="ARBA" id="ARBA00022840"/>
    </source>
</evidence>
<dbReference type="InterPro" id="IPR051046">
    <property type="entry name" value="MurCDEF_CellWall_CoF430Synth"/>
</dbReference>
<evidence type="ECO:0000256" key="4">
    <source>
        <dbReference type="ARBA" id="ARBA00022741"/>
    </source>
</evidence>
<keyword evidence="2 10" id="KW-0436">Ligase</keyword>
<evidence type="ECO:0000259" key="14">
    <source>
        <dbReference type="Pfam" id="PF08245"/>
    </source>
</evidence>
<dbReference type="SUPFAM" id="SSF53244">
    <property type="entry name" value="MurD-like peptide ligases, peptide-binding domain"/>
    <property type="match status" value="1"/>
</dbReference>
<dbReference type="GO" id="GO:0047480">
    <property type="term" value="F:UDP-N-acetylmuramoyl-tripeptide-D-alanyl-D-alanine ligase activity"/>
    <property type="evidence" value="ECO:0007669"/>
    <property type="project" value="UniProtKB-UniRule"/>
</dbReference>
<evidence type="ECO:0000256" key="6">
    <source>
        <dbReference type="ARBA" id="ARBA00022960"/>
    </source>
</evidence>
<keyword evidence="8 10" id="KW-0131">Cell cycle</keyword>
<feature type="domain" description="Mur ligase C-terminal" evidence="13">
    <location>
        <begin position="318"/>
        <end position="444"/>
    </location>
</feature>
<comment type="subcellular location">
    <subcellularLocation>
        <location evidence="10 11">Cytoplasm</location>
    </subcellularLocation>
</comment>
<dbReference type="Pfam" id="PF02875">
    <property type="entry name" value="Mur_ligase_C"/>
    <property type="match status" value="1"/>
</dbReference>
<dbReference type="Gene3D" id="3.40.1190.10">
    <property type="entry name" value="Mur-like, catalytic domain"/>
    <property type="match status" value="1"/>
</dbReference>
<evidence type="ECO:0000313" key="15">
    <source>
        <dbReference type="EMBL" id="SHL01683.1"/>
    </source>
</evidence>
<gene>
    <name evidence="10" type="primary">murF</name>
    <name evidence="15" type="ORF">SAMN05720469_12912</name>
</gene>
<dbReference type="AlphaFoldDB" id="A0A1M6X6Z2"/>
<evidence type="ECO:0000259" key="13">
    <source>
        <dbReference type="Pfam" id="PF02875"/>
    </source>
</evidence>
<reference evidence="16" key="1">
    <citation type="submission" date="2016-11" db="EMBL/GenBank/DDBJ databases">
        <authorList>
            <person name="Varghese N."/>
            <person name="Submissions S."/>
        </authorList>
    </citation>
    <scope>NUCLEOTIDE SEQUENCE [LARGE SCALE GENOMIC DNA]</scope>
    <source>
        <strain evidence="16">UWOS</strain>
    </source>
</reference>
<evidence type="ECO:0000256" key="3">
    <source>
        <dbReference type="ARBA" id="ARBA00022618"/>
    </source>
</evidence>
<dbReference type="GO" id="GO:0008766">
    <property type="term" value="F:UDP-N-acetylmuramoylalanyl-D-glutamyl-2,6-diaminopimelate-D-alanyl-D-alanine ligase activity"/>
    <property type="evidence" value="ECO:0007669"/>
    <property type="project" value="RHEA"/>
</dbReference>
<dbReference type="Proteomes" id="UP000184275">
    <property type="component" value="Unassembled WGS sequence"/>
</dbReference>
<dbReference type="InterPro" id="IPR013221">
    <property type="entry name" value="Mur_ligase_cen"/>
</dbReference>
<dbReference type="GO" id="GO:0005737">
    <property type="term" value="C:cytoplasm"/>
    <property type="evidence" value="ECO:0007669"/>
    <property type="project" value="UniProtKB-SubCell"/>
</dbReference>
<protein>
    <recommendedName>
        <fullName evidence="10 11">UDP-N-acetylmuramoyl-tripeptide--D-alanyl-D-alanine ligase</fullName>
        <ecNumber evidence="10 11">6.3.2.10</ecNumber>
    </recommendedName>
    <alternativeName>
        <fullName evidence="10">D-alanyl-D-alanine-adding enzyme</fullName>
    </alternativeName>
</protein>
<keyword evidence="3 10" id="KW-0132">Cell division</keyword>
<evidence type="ECO:0000256" key="2">
    <source>
        <dbReference type="ARBA" id="ARBA00022598"/>
    </source>
</evidence>
<dbReference type="EC" id="6.3.2.10" evidence="10 11"/>
<evidence type="ECO:0000313" key="16">
    <source>
        <dbReference type="Proteomes" id="UP000184275"/>
    </source>
</evidence>
<comment type="catalytic activity">
    <reaction evidence="10 11">
        <text>D-alanyl-D-alanine + UDP-N-acetyl-alpha-D-muramoyl-L-alanyl-gamma-D-glutamyl-meso-2,6-diaminopimelate + ATP = UDP-N-acetyl-alpha-D-muramoyl-L-alanyl-gamma-D-glutamyl-meso-2,6-diaminopimeloyl-D-alanyl-D-alanine + ADP + phosphate + H(+)</text>
        <dbReference type="Rhea" id="RHEA:28374"/>
        <dbReference type="ChEBI" id="CHEBI:15378"/>
        <dbReference type="ChEBI" id="CHEBI:30616"/>
        <dbReference type="ChEBI" id="CHEBI:43474"/>
        <dbReference type="ChEBI" id="CHEBI:57822"/>
        <dbReference type="ChEBI" id="CHEBI:61386"/>
        <dbReference type="ChEBI" id="CHEBI:83905"/>
        <dbReference type="ChEBI" id="CHEBI:456216"/>
        <dbReference type="EC" id="6.3.2.10"/>
    </reaction>
</comment>
<organism evidence="15 16">
    <name type="scientific">Fibrobacter intestinalis</name>
    <dbReference type="NCBI Taxonomy" id="28122"/>
    <lineage>
        <taxon>Bacteria</taxon>
        <taxon>Pseudomonadati</taxon>
        <taxon>Fibrobacterota</taxon>
        <taxon>Fibrobacteria</taxon>
        <taxon>Fibrobacterales</taxon>
        <taxon>Fibrobacteraceae</taxon>
        <taxon>Fibrobacter</taxon>
    </lineage>
</organism>
<dbReference type="GO" id="GO:0005524">
    <property type="term" value="F:ATP binding"/>
    <property type="evidence" value="ECO:0007669"/>
    <property type="project" value="UniProtKB-UniRule"/>
</dbReference>
<sequence>MQNLDLTIGELCKILESEPVGLTARVAKRKVKLCLDSREAAPGVVFWPLKGGRFDGHDFIPEVMKKGALMSVMDADRTGDSLSDVYVPVDDSNKALLKLAKGYQRLFKLKKIAITGSNGKTTTKEMLKTILSEQFKTVATEGNFNNQIGVPKTIFRFKHSDEVAVVEMGTSAPGEIHPLSMTVEPDIAVITNVGASHLECLGDMDNVFKEKITIADGLKKGGLLVVNADDSRLSKLRTNTRYRVLTFGIKRGVVKPENLTWDANACARFKIGRTEFHLNVPGIHNVYNALAAIAVTTAMRMPKSVIASALEKFHAANMRMEIRNGVGIKVVSDCYNANPSSTKMALQTIGALSNTNRKIAVLGDMLELGSKSEELHREIGGLVSQFHFDMLIAVGNLSKAIQAGALASGMDEKSALHFDSVQKTMDFLNANVRLGDILLVKGSRGMKMEQIVDQLLRLEPAVCSK</sequence>
<dbReference type="InterPro" id="IPR036565">
    <property type="entry name" value="Mur-like_cat_sf"/>
</dbReference>
<dbReference type="Gene3D" id="3.90.190.20">
    <property type="entry name" value="Mur ligase, C-terminal domain"/>
    <property type="match status" value="1"/>
</dbReference>
<comment type="function">
    <text evidence="10 11">Involved in cell wall formation. Catalyzes the final step in the synthesis of UDP-N-acetylmuramoyl-pentapeptide, the precursor of murein.</text>
</comment>
<evidence type="ECO:0000256" key="10">
    <source>
        <dbReference type="HAMAP-Rule" id="MF_02019"/>
    </source>
</evidence>
<keyword evidence="1 10" id="KW-0963">Cytoplasm</keyword>
<dbReference type="PANTHER" id="PTHR43024:SF1">
    <property type="entry name" value="UDP-N-ACETYLMURAMOYL-TRIPEPTIDE--D-ALANYL-D-ALANINE LIGASE"/>
    <property type="match status" value="1"/>
</dbReference>
<keyword evidence="4 10" id="KW-0547">Nucleotide-binding</keyword>
<dbReference type="GO" id="GO:0009252">
    <property type="term" value="P:peptidoglycan biosynthetic process"/>
    <property type="evidence" value="ECO:0007669"/>
    <property type="project" value="UniProtKB-UniRule"/>
</dbReference>
<dbReference type="SUPFAM" id="SSF53623">
    <property type="entry name" value="MurD-like peptide ligases, catalytic domain"/>
    <property type="match status" value="1"/>
</dbReference>
<keyword evidence="6 10" id="KW-0133">Cell shape</keyword>
<dbReference type="SUPFAM" id="SSF63418">
    <property type="entry name" value="MurE/MurF N-terminal domain"/>
    <property type="match status" value="1"/>
</dbReference>
<dbReference type="InterPro" id="IPR035911">
    <property type="entry name" value="MurE/MurF_N"/>
</dbReference>